<keyword evidence="7 8" id="KW-0067">ATP-binding</keyword>
<dbReference type="PANTHER" id="PTHR23342:SF0">
    <property type="entry name" value="N-ACETYLGLUTAMATE SYNTHASE, MITOCHONDRIAL"/>
    <property type="match status" value="1"/>
</dbReference>
<keyword evidence="3 8" id="KW-0028">Amino-acid biosynthesis</keyword>
<name>A0A520KQV7_METT2</name>
<accession>A0A520KQV7</accession>
<dbReference type="UniPathway" id="UPA00068">
    <property type="reaction ID" value="UER00107"/>
</dbReference>
<dbReference type="EC" id="2.7.2.8" evidence="8"/>
<feature type="binding site" evidence="8">
    <location>
        <position position="169"/>
    </location>
    <ligand>
        <name>substrate</name>
    </ligand>
</feature>
<dbReference type="AlphaFoldDB" id="A0A520KQV7"/>
<proteinExistence type="inferred from homology"/>
<dbReference type="PANTHER" id="PTHR23342">
    <property type="entry name" value="N-ACETYLGLUTAMATE SYNTHASE"/>
    <property type="match status" value="1"/>
</dbReference>
<evidence type="ECO:0000256" key="7">
    <source>
        <dbReference type="ARBA" id="ARBA00022840"/>
    </source>
</evidence>
<dbReference type="Gene3D" id="3.40.1160.10">
    <property type="entry name" value="Acetylglutamate kinase-like"/>
    <property type="match status" value="1"/>
</dbReference>
<comment type="caution">
    <text evidence="10">The sequence shown here is derived from an EMBL/GenBank/DDBJ whole genome shotgun (WGS) entry which is preliminary data.</text>
</comment>
<dbReference type="InterPro" id="IPR041727">
    <property type="entry name" value="NAGK-C"/>
</dbReference>
<reference evidence="10 11" key="1">
    <citation type="journal article" date="2019" name="Nat. Microbiol.">
        <title>Wide diversity of methane and short-chain alkane metabolisms in uncultured archaea.</title>
        <authorList>
            <person name="Borrel G."/>
            <person name="Adam P.S."/>
            <person name="McKay L.J."/>
            <person name="Chen L.X."/>
            <person name="Sierra-Garcia I.N."/>
            <person name="Sieber C.M."/>
            <person name="Letourneur Q."/>
            <person name="Ghozlane A."/>
            <person name="Andersen G.L."/>
            <person name="Li W.J."/>
            <person name="Hallam S.J."/>
            <person name="Muyzer G."/>
            <person name="de Oliveira V.M."/>
            <person name="Inskeep W.P."/>
            <person name="Banfield J.F."/>
            <person name="Gribaldo S."/>
        </authorList>
    </citation>
    <scope>NUCLEOTIDE SEQUENCE [LARGE SCALE GENOMIC DNA]</scope>
    <source>
        <strain evidence="10">NM1a</strain>
    </source>
</reference>
<gene>
    <name evidence="8 10" type="primary">argB</name>
    <name evidence="10" type="ORF">EF806_06260</name>
</gene>
<keyword evidence="4 8" id="KW-0808">Transferase</keyword>
<organism evidence="10 11">
    <name type="scientific">Methanoliparum thermophilum</name>
    <dbReference type="NCBI Taxonomy" id="2491083"/>
    <lineage>
        <taxon>Archaea</taxon>
        <taxon>Methanobacteriati</taxon>
        <taxon>Methanobacteriota</taxon>
        <taxon>Candidatus Methanoliparia</taxon>
        <taxon>Candidatus Methanoliparales</taxon>
        <taxon>Candidatus Methanoliparaceae</taxon>
        <taxon>Candidatus Methanoliparum</taxon>
    </lineage>
</organism>
<dbReference type="InterPro" id="IPR036393">
    <property type="entry name" value="AceGlu_kinase-like_sf"/>
</dbReference>
<dbReference type="CDD" id="cd04250">
    <property type="entry name" value="AAK_NAGK-C"/>
    <property type="match status" value="1"/>
</dbReference>
<dbReference type="Pfam" id="PF00696">
    <property type="entry name" value="AA_kinase"/>
    <property type="match status" value="1"/>
</dbReference>
<evidence type="ECO:0000256" key="6">
    <source>
        <dbReference type="ARBA" id="ARBA00022777"/>
    </source>
</evidence>
<comment type="similarity">
    <text evidence="8">Belongs to the acetylglutamate kinase family. ArgB subfamily.</text>
</comment>
<dbReference type="SUPFAM" id="SSF53633">
    <property type="entry name" value="Carbamate kinase-like"/>
    <property type="match status" value="1"/>
</dbReference>
<protein>
    <recommendedName>
        <fullName evidence="8">Acetylglutamate kinase</fullName>
        <ecNumber evidence="8">2.7.2.8</ecNumber>
    </recommendedName>
    <alternativeName>
        <fullName evidence="8">N-acetyl-L-glutamate 5-phosphotransferase</fullName>
    </alternativeName>
    <alternativeName>
        <fullName evidence="8">NAG kinase</fullName>
        <shortName evidence="8">NAGK</shortName>
    </alternativeName>
</protein>
<keyword evidence="8" id="KW-0963">Cytoplasm</keyword>
<comment type="pathway">
    <text evidence="1 8">Amino-acid biosynthesis; L-arginine biosynthesis; N(2)-acetyl-L-ornithine from L-glutamate: step 2/4.</text>
</comment>
<evidence type="ECO:0000256" key="5">
    <source>
        <dbReference type="ARBA" id="ARBA00022741"/>
    </source>
</evidence>
<comment type="subcellular location">
    <subcellularLocation>
        <location evidence="8">Cytoplasm</location>
    </subcellularLocation>
</comment>
<dbReference type="InterPro" id="IPR001048">
    <property type="entry name" value="Asp/Glu/Uridylate_kinase"/>
</dbReference>
<comment type="function">
    <text evidence="8">Catalyzes the ATP-dependent phosphorylation of N-acetyl-L-glutamate.</text>
</comment>
<dbReference type="NCBIfam" id="TIGR00761">
    <property type="entry name" value="argB"/>
    <property type="match status" value="1"/>
</dbReference>
<evidence type="ECO:0000256" key="1">
    <source>
        <dbReference type="ARBA" id="ARBA00004828"/>
    </source>
</evidence>
<evidence type="ECO:0000313" key="10">
    <source>
        <dbReference type="EMBL" id="RZN63943.1"/>
    </source>
</evidence>
<keyword evidence="6 8" id="KW-0418">Kinase</keyword>
<dbReference type="PIRSF" id="PIRSF000728">
    <property type="entry name" value="NAGK"/>
    <property type="match status" value="1"/>
</dbReference>
<feature type="site" description="Transition state stabilizer" evidence="8">
    <location>
        <position position="228"/>
    </location>
</feature>
<dbReference type="GO" id="GO:0005737">
    <property type="term" value="C:cytoplasm"/>
    <property type="evidence" value="ECO:0007669"/>
    <property type="project" value="UniProtKB-SubCell"/>
</dbReference>
<evidence type="ECO:0000256" key="3">
    <source>
        <dbReference type="ARBA" id="ARBA00022605"/>
    </source>
</evidence>
<evidence type="ECO:0000259" key="9">
    <source>
        <dbReference type="Pfam" id="PF00696"/>
    </source>
</evidence>
<dbReference type="Proteomes" id="UP000317158">
    <property type="component" value="Unassembled WGS sequence"/>
</dbReference>
<dbReference type="EMBL" id="RXIF01000012">
    <property type="protein sequence ID" value="RZN63943.1"/>
    <property type="molecule type" value="Genomic_DNA"/>
</dbReference>
<dbReference type="GO" id="GO:0005524">
    <property type="term" value="F:ATP binding"/>
    <property type="evidence" value="ECO:0007669"/>
    <property type="project" value="UniProtKB-UniRule"/>
</dbReference>
<feature type="domain" description="Aspartate/glutamate/uridylate kinase" evidence="9">
    <location>
        <begin position="6"/>
        <end position="247"/>
    </location>
</feature>
<feature type="binding site" evidence="8">
    <location>
        <position position="67"/>
    </location>
    <ligand>
        <name>substrate</name>
    </ligand>
</feature>
<evidence type="ECO:0000256" key="4">
    <source>
        <dbReference type="ARBA" id="ARBA00022679"/>
    </source>
</evidence>
<feature type="binding site" evidence="8">
    <location>
        <begin position="45"/>
        <end position="46"/>
    </location>
    <ligand>
        <name>substrate</name>
    </ligand>
</feature>
<keyword evidence="2 8" id="KW-0055">Arginine biosynthesis</keyword>
<sequence>MLRDAKILIKIGGHAIIDRKIMESVVRDVVFLRCVGAKPIIVHGGGPEITHNMEKFGKKPVFIDGLRVTDDETLEIAEMVLVGRINTDIVRYIVKYGGKGVGLSGIDGLLISAKKIGKVLNEKDKKEVDLGLVGEIEKVNTEILEISINNGYIPVVSPIATDFHGNHFNINADNMAGEIAAEVKAKKLILLTNVPGVIKDDKVISDLSTEMVESLIKDKIVTGGMIPKLNASINAVRKGVDKAHILDGSRPHSLLLELFTDEGIGSMVHI</sequence>
<dbReference type="FunFam" id="3.40.1160.10:FF:000004">
    <property type="entry name" value="Acetylglutamate kinase"/>
    <property type="match status" value="1"/>
</dbReference>
<dbReference type="InterPro" id="IPR037528">
    <property type="entry name" value="ArgB"/>
</dbReference>
<dbReference type="HAMAP" id="MF_00082">
    <property type="entry name" value="ArgB"/>
    <property type="match status" value="1"/>
</dbReference>
<comment type="catalytic activity">
    <reaction evidence="8">
        <text>N-acetyl-L-glutamate + ATP = N-acetyl-L-glutamyl 5-phosphate + ADP</text>
        <dbReference type="Rhea" id="RHEA:14629"/>
        <dbReference type="ChEBI" id="CHEBI:30616"/>
        <dbReference type="ChEBI" id="CHEBI:44337"/>
        <dbReference type="ChEBI" id="CHEBI:57936"/>
        <dbReference type="ChEBI" id="CHEBI:456216"/>
        <dbReference type="EC" id="2.7.2.8"/>
    </reaction>
</comment>
<evidence type="ECO:0000313" key="11">
    <source>
        <dbReference type="Proteomes" id="UP000317158"/>
    </source>
</evidence>
<dbReference type="GO" id="GO:0003991">
    <property type="term" value="F:acetylglutamate kinase activity"/>
    <property type="evidence" value="ECO:0007669"/>
    <property type="project" value="UniProtKB-UniRule"/>
</dbReference>
<evidence type="ECO:0000256" key="2">
    <source>
        <dbReference type="ARBA" id="ARBA00022571"/>
    </source>
</evidence>
<keyword evidence="5 8" id="KW-0547">Nucleotide-binding</keyword>
<feature type="site" description="Transition state stabilizer" evidence="8">
    <location>
        <position position="10"/>
    </location>
</feature>
<dbReference type="InterPro" id="IPR004662">
    <property type="entry name" value="AcgluKinase_fam"/>
</dbReference>
<dbReference type="GO" id="GO:0042450">
    <property type="term" value="P:L-arginine biosynthetic process via ornithine"/>
    <property type="evidence" value="ECO:0007669"/>
    <property type="project" value="UniProtKB-UniRule"/>
</dbReference>
<evidence type="ECO:0000256" key="8">
    <source>
        <dbReference type="HAMAP-Rule" id="MF_00082"/>
    </source>
</evidence>